<gene>
    <name evidence="2" type="ORF">SAMN04488079_10335</name>
</gene>
<keyword evidence="3" id="KW-1185">Reference proteome</keyword>
<dbReference type="SMART" id="SM00260">
    <property type="entry name" value="CheW"/>
    <property type="match status" value="1"/>
</dbReference>
<protein>
    <submittedName>
        <fullName evidence="2">Purine-binding chemotaxis protein CheW</fullName>
    </submittedName>
</protein>
<organism evidence="2 3">
    <name type="scientific">Methylophaga sulfidovorans</name>
    <dbReference type="NCBI Taxonomy" id="45496"/>
    <lineage>
        <taxon>Bacteria</taxon>
        <taxon>Pseudomonadati</taxon>
        <taxon>Pseudomonadota</taxon>
        <taxon>Gammaproteobacteria</taxon>
        <taxon>Thiotrichales</taxon>
        <taxon>Piscirickettsiaceae</taxon>
        <taxon>Methylophaga</taxon>
    </lineage>
</organism>
<evidence type="ECO:0000313" key="2">
    <source>
        <dbReference type="EMBL" id="SFJ94551.1"/>
    </source>
</evidence>
<dbReference type="PROSITE" id="PS50851">
    <property type="entry name" value="CHEW"/>
    <property type="match status" value="1"/>
</dbReference>
<dbReference type="EMBL" id="FOSH01000003">
    <property type="protein sequence ID" value="SFJ94551.1"/>
    <property type="molecule type" value="Genomic_DNA"/>
</dbReference>
<dbReference type="SUPFAM" id="SSF50341">
    <property type="entry name" value="CheW-like"/>
    <property type="match status" value="1"/>
</dbReference>
<name>A0A1I3VKA0_9GAMM</name>
<dbReference type="GO" id="GO:0005829">
    <property type="term" value="C:cytosol"/>
    <property type="evidence" value="ECO:0007669"/>
    <property type="project" value="TreeGrafter"/>
</dbReference>
<dbReference type="STRING" id="45496.SAMN04488079_10335"/>
<dbReference type="Gene3D" id="2.40.50.180">
    <property type="entry name" value="CheA-289, Domain 4"/>
    <property type="match status" value="1"/>
</dbReference>
<dbReference type="InterPro" id="IPR039315">
    <property type="entry name" value="CheW"/>
</dbReference>
<dbReference type="PANTHER" id="PTHR22617:SF23">
    <property type="entry name" value="CHEMOTAXIS PROTEIN CHEW"/>
    <property type="match status" value="1"/>
</dbReference>
<dbReference type="GO" id="GO:0007165">
    <property type="term" value="P:signal transduction"/>
    <property type="evidence" value="ECO:0007669"/>
    <property type="project" value="InterPro"/>
</dbReference>
<feature type="domain" description="CheW-like" evidence="1">
    <location>
        <begin position="8"/>
        <end position="143"/>
    </location>
</feature>
<dbReference type="Gene3D" id="2.30.30.40">
    <property type="entry name" value="SH3 Domains"/>
    <property type="match status" value="1"/>
</dbReference>
<dbReference type="OrthoDB" id="5608922at2"/>
<dbReference type="PANTHER" id="PTHR22617">
    <property type="entry name" value="CHEMOTAXIS SENSOR HISTIDINE KINASE-RELATED"/>
    <property type="match status" value="1"/>
</dbReference>
<dbReference type="InterPro" id="IPR036061">
    <property type="entry name" value="CheW-like_dom_sf"/>
</dbReference>
<reference evidence="3" key="1">
    <citation type="submission" date="2016-10" db="EMBL/GenBank/DDBJ databases">
        <authorList>
            <person name="Varghese N."/>
            <person name="Submissions S."/>
        </authorList>
    </citation>
    <scope>NUCLEOTIDE SEQUENCE [LARGE SCALE GENOMIC DNA]</scope>
    <source>
        <strain evidence="3">DSM 11578</strain>
    </source>
</reference>
<proteinExistence type="predicted"/>
<dbReference type="GO" id="GO:0006935">
    <property type="term" value="P:chemotaxis"/>
    <property type="evidence" value="ECO:0007669"/>
    <property type="project" value="InterPro"/>
</dbReference>
<dbReference type="InterPro" id="IPR002545">
    <property type="entry name" value="CheW-lke_dom"/>
</dbReference>
<evidence type="ECO:0000313" key="3">
    <source>
        <dbReference type="Proteomes" id="UP000198924"/>
    </source>
</evidence>
<dbReference type="Pfam" id="PF01584">
    <property type="entry name" value="CheW"/>
    <property type="match status" value="1"/>
</dbReference>
<accession>A0A1I3VKA0</accession>
<dbReference type="RefSeq" id="WP_091711670.1">
    <property type="nucleotide sequence ID" value="NZ_FOSH01000003.1"/>
</dbReference>
<dbReference type="Proteomes" id="UP000198924">
    <property type="component" value="Unassembled WGS sequence"/>
</dbReference>
<evidence type="ECO:0000259" key="1">
    <source>
        <dbReference type="PROSITE" id="PS50851"/>
    </source>
</evidence>
<dbReference type="AlphaFoldDB" id="A0A1I3VKA0"/>
<sequence>MTLQLHDNKQWLCFLIEDETYAHAVSKIKEVHDYLIPVPVPGSPSYVEGVLNIRGEIVTIVCSRKLLGIDEADKHRHIIIIESQNGLVGITVDEVVKITLLDLQQMVPVEQKNTLSPIYATVKHKQQLIILVDFERCFNQMENYE</sequence>